<feature type="region of interest" description="Disordered" evidence="7">
    <location>
        <begin position="160"/>
        <end position="181"/>
    </location>
</feature>
<dbReference type="OrthoDB" id="196493at2759"/>
<dbReference type="InterPro" id="IPR004193">
    <property type="entry name" value="Glyco_hydro_13_N"/>
</dbReference>
<comment type="similarity">
    <text evidence="3">Belongs to the glycosyl hydrolase 13 family. GlgB subfamily.</text>
</comment>
<dbReference type="SUPFAM" id="SSF68906">
    <property type="entry name" value="SAP domain"/>
    <property type="match status" value="1"/>
</dbReference>
<dbReference type="SUPFAM" id="SSF51445">
    <property type="entry name" value="(Trans)glycosidases"/>
    <property type="match status" value="1"/>
</dbReference>
<dbReference type="Pfam" id="PF00128">
    <property type="entry name" value="Alpha-amylase"/>
    <property type="match status" value="1"/>
</dbReference>
<dbReference type="EMBL" id="BNJQ01000015">
    <property type="protein sequence ID" value="GHP07058.1"/>
    <property type="molecule type" value="Genomic_DNA"/>
</dbReference>
<dbReference type="PROSITE" id="PS50800">
    <property type="entry name" value="SAP"/>
    <property type="match status" value="1"/>
</dbReference>
<evidence type="ECO:0000256" key="6">
    <source>
        <dbReference type="ARBA" id="ARBA00023234"/>
    </source>
</evidence>
<dbReference type="InterPro" id="IPR006047">
    <property type="entry name" value="GH13_cat_dom"/>
</dbReference>
<organism evidence="9 10">
    <name type="scientific">Pycnococcus provasolii</name>
    <dbReference type="NCBI Taxonomy" id="41880"/>
    <lineage>
        <taxon>Eukaryota</taxon>
        <taxon>Viridiplantae</taxon>
        <taxon>Chlorophyta</taxon>
        <taxon>Pseudoscourfieldiophyceae</taxon>
        <taxon>Pseudoscourfieldiales</taxon>
        <taxon>Pycnococcaceae</taxon>
        <taxon>Pycnococcus</taxon>
    </lineage>
</organism>
<feature type="compositionally biased region" description="Low complexity" evidence="7">
    <location>
        <begin position="273"/>
        <end position="284"/>
    </location>
</feature>
<feature type="region of interest" description="Disordered" evidence="7">
    <location>
        <begin position="28"/>
        <end position="77"/>
    </location>
</feature>
<keyword evidence="10" id="KW-1185">Reference proteome</keyword>
<dbReference type="GO" id="GO:0009501">
    <property type="term" value="C:amyloplast"/>
    <property type="evidence" value="ECO:0007669"/>
    <property type="project" value="UniProtKB-SubCell"/>
</dbReference>
<dbReference type="Pfam" id="PF02806">
    <property type="entry name" value="Alpha-amylase_C"/>
    <property type="match status" value="1"/>
</dbReference>
<dbReference type="GO" id="GO:0043169">
    <property type="term" value="F:cation binding"/>
    <property type="evidence" value="ECO:0007669"/>
    <property type="project" value="InterPro"/>
</dbReference>
<feature type="compositionally biased region" description="Acidic residues" evidence="7">
    <location>
        <begin position="163"/>
        <end position="181"/>
    </location>
</feature>
<feature type="region of interest" description="Disordered" evidence="7">
    <location>
        <begin position="223"/>
        <end position="260"/>
    </location>
</feature>
<evidence type="ECO:0000256" key="3">
    <source>
        <dbReference type="ARBA" id="ARBA00009000"/>
    </source>
</evidence>
<comment type="catalytic activity">
    <reaction evidence="1">
        <text>Transfers a segment of a (1-&gt;4)-alpha-D-glucan chain to a primary hydroxy group in a similar glucan chain.</text>
        <dbReference type="EC" id="2.4.1.18"/>
    </reaction>
</comment>
<protein>
    <recommendedName>
        <fullName evidence="4">1,4-alpha-glucan branching enzyme</fullName>
        <ecNumber evidence="4">2.4.1.18</ecNumber>
    </recommendedName>
</protein>
<evidence type="ECO:0000259" key="8">
    <source>
        <dbReference type="PROSITE" id="PS50800"/>
    </source>
</evidence>
<feature type="domain" description="SAP" evidence="8">
    <location>
        <begin position="126"/>
        <end position="160"/>
    </location>
</feature>
<dbReference type="GO" id="GO:0005975">
    <property type="term" value="P:carbohydrate metabolic process"/>
    <property type="evidence" value="ECO:0007669"/>
    <property type="project" value="InterPro"/>
</dbReference>
<dbReference type="Gene3D" id="2.60.40.1180">
    <property type="entry name" value="Golgi alpha-mannosidase II"/>
    <property type="match status" value="1"/>
</dbReference>
<evidence type="ECO:0000313" key="10">
    <source>
        <dbReference type="Proteomes" id="UP000660262"/>
    </source>
</evidence>
<feature type="compositionally biased region" description="Pro residues" evidence="7">
    <location>
        <begin position="226"/>
        <end position="237"/>
    </location>
</feature>
<dbReference type="Gene3D" id="1.10.720.30">
    <property type="entry name" value="SAP domain"/>
    <property type="match status" value="1"/>
</dbReference>
<dbReference type="Gene3D" id="2.60.40.10">
    <property type="entry name" value="Immunoglobulins"/>
    <property type="match status" value="1"/>
</dbReference>
<dbReference type="InterPro" id="IPR003034">
    <property type="entry name" value="SAP_dom"/>
</dbReference>
<accession>A0A830HJK4</accession>
<gene>
    <name evidence="9" type="ORF">PPROV_000580100</name>
</gene>
<dbReference type="InterPro" id="IPR014756">
    <property type="entry name" value="Ig_E-set"/>
</dbReference>
<proteinExistence type="inferred from homology"/>
<dbReference type="InterPro" id="IPR013783">
    <property type="entry name" value="Ig-like_fold"/>
</dbReference>
<reference evidence="9" key="1">
    <citation type="submission" date="2020-10" db="EMBL/GenBank/DDBJ databases">
        <title>Unveiling of a novel bifunctional photoreceptor, Dualchrome1, isolated from a cosmopolitan green alga.</title>
        <authorList>
            <person name="Suzuki S."/>
            <person name="Kawachi M."/>
        </authorList>
    </citation>
    <scope>NUCLEOTIDE SEQUENCE</scope>
    <source>
        <strain evidence="9">NIES 2893</strain>
    </source>
</reference>
<dbReference type="Pfam" id="PF02037">
    <property type="entry name" value="SAP"/>
    <property type="match status" value="1"/>
</dbReference>
<keyword evidence="6" id="KW-0035">Amyloplast</keyword>
<sequence length="1037" mass="114249">MVAAAAAAHSVSHAASHARHYRLVGAAAAAKRKNNRNQSGRPSLLGRCAPSANNVSADASSTTTTTTTTTTSTSYEEEDPLLAEIAELEAAATSAIQELEQAAVTSPENMEEEDDEEDISALAEELENFKLADLRNIARSYGIKLTGKKSELIERIVAFTEQQEQEDDEEGQDDDDDDDDVDDDLVAAAIAEADAAVLAQEPSPSLEHTTPLFKFMGAFTGVDVVPAPPPPPPPSQPQPQAEKKDDATPSPSSHLPPLFKFMGAFTGVDSTSASASAASSSQQPTPQPQHEFPTSSPSASSSSGVRFEQVHVDASVQTSGDGIARMQMELGPYSDALKHRHHLYCSMVHTLSTDEGGLDTFSASGYERFGLHQVGEVVLYTEWAPRAQQLSLVGDFNDWDEQANVGEVDSFGVWTVRVPASQLKHGMRVRTCIETQEGERFTRIPAYVRATAPEATGKPYLDGIFYNPPAEEEYVWQNERPARDGRRLKIYEAHIGMSGEEAKVSTFKEFKEKVVPQVAKLGYTAIQIMGVAEHALYASFGYQVTSFFAPSHRFGTPEDLKELVDSIHGHGMVAMLDVVHAHASSNTQDGLNMFDGSDAHYFHPDPQRGYHSDWGTRVFDYGNRETLRFLLSNLRYWVQEFGFDGFRFDGVTSMLYHHHGIRWSFLGGTSEYFDSHWANEEAIVYMKLANTLVRSLLPDSWSITVCEDVSAFPGSTGAVATGGLGFDYRLAMHIPDEFMSFAKATYEMDDGAQFHPSRVAGTLLNRRARDATVAYVESHDQAMVGGQSFMFALADLHMYDGMNIDSENRFVYRGCGLHKTIRFATLCLGGDAYMTFMGNEFGHPEWIDFPSEANGQSHEKARRQWSLRDPSAGLKYAGLEAWDGAMLDLETEFALLGRCTVTRVDDETGLLVWEAGNGELVCVANLKGAHLYDARVGVQRFGEYNMRLDSDAPGFAGSREGEYGRAFASVHSDAHIPWDGQDCSLTVHDIPPWSVQVFKLDPDTERSFIPVTHYEHHDDSWASGGDYDYIDDSECYF</sequence>
<evidence type="ECO:0000256" key="4">
    <source>
        <dbReference type="ARBA" id="ARBA00012541"/>
    </source>
</evidence>
<feature type="compositionally biased region" description="Low complexity" evidence="7">
    <location>
        <begin position="60"/>
        <end position="74"/>
    </location>
</feature>
<dbReference type="SUPFAM" id="SSF81296">
    <property type="entry name" value="E set domains"/>
    <property type="match status" value="1"/>
</dbReference>
<name>A0A830HJK4_9CHLO</name>
<evidence type="ECO:0000313" key="9">
    <source>
        <dbReference type="EMBL" id="GHP07058.1"/>
    </source>
</evidence>
<dbReference type="PANTHER" id="PTHR43651">
    <property type="entry name" value="1,4-ALPHA-GLUCAN-BRANCHING ENZYME"/>
    <property type="match status" value="1"/>
</dbReference>
<dbReference type="SMART" id="SM00513">
    <property type="entry name" value="SAP"/>
    <property type="match status" value="1"/>
</dbReference>
<feature type="region of interest" description="Disordered" evidence="7">
    <location>
        <begin position="273"/>
        <end position="306"/>
    </location>
</feature>
<dbReference type="Pfam" id="PF02922">
    <property type="entry name" value="CBM_48"/>
    <property type="match status" value="1"/>
</dbReference>
<evidence type="ECO:0000256" key="1">
    <source>
        <dbReference type="ARBA" id="ARBA00000826"/>
    </source>
</evidence>
<dbReference type="InterPro" id="IPR017853">
    <property type="entry name" value="GH"/>
</dbReference>
<dbReference type="InterPro" id="IPR006048">
    <property type="entry name" value="A-amylase/branching_C"/>
</dbReference>
<dbReference type="PANTHER" id="PTHR43651:SF3">
    <property type="entry name" value="1,4-ALPHA-GLUCAN-BRANCHING ENZYME"/>
    <property type="match status" value="1"/>
</dbReference>
<evidence type="ECO:0000256" key="7">
    <source>
        <dbReference type="SAM" id="MobiDB-lite"/>
    </source>
</evidence>
<dbReference type="GO" id="GO:0003844">
    <property type="term" value="F:1,4-alpha-glucan branching enzyme activity"/>
    <property type="evidence" value="ECO:0007669"/>
    <property type="project" value="UniProtKB-EC"/>
</dbReference>
<evidence type="ECO:0000256" key="2">
    <source>
        <dbReference type="ARBA" id="ARBA00004602"/>
    </source>
</evidence>
<dbReference type="InterPro" id="IPR013780">
    <property type="entry name" value="Glyco_hydro_b"/>
</dbReference>
<keyword evidence="6" id="KW-0934">Plastid</keyword>
<dbReference type="Gene3D" id="3.20.20.80">
    <property type="entry name" value="Glycosidases"/>
    <property type="match status" value="1"/>
</dbReference>
<dbReference type="SMART" id="SM00642">
    <property type="entry name" value="Aamy"/>
    <property type="match status" value="1"/>
</dbReference>
<comment type="caution">
    <text evidence="9">The sequence shown here is derived from an EMBL/GenBank/DDBJ whole genome shotgun (WGS) entry which is preliminary data.</text>
</comment>
<dbReference type="GO" id="GO:0004553">
    <property type="term" value="F:hydrolase activity, hydrolyzing O-glycosyl compounds"/>
    <property type="evidence" value="ECO:0007669"/>
    <property type="project" value="InterPro"/>
</dbReference>
<dbReference type="SUPFAM" id="SSF51011">
    <property type="entry name" value="Glycosyl hydrolase domain"/>
    <property type="match status" value="1"/>
</dbReference>
<dbReference type="Proteomes" id="UP000660262">
    <property type="component" value="Unassembled WGS sequence"/>
</dbReference>
<keyword evidence="5" id="KW-0808">Transferase</keyword>
<dbReference type="InterPro" id="IPR036361">
    <property type="entry name" value="SAP_dom_sf"/>
</dbReference>
<comment type="subcellular location">
    <subcellularLocation>
        <location evidence="2">Plastid</location>
        <location evidence="2">Amyloplast</location>
    </subcellularLocation>
</comment>
<evidence type="ECO:0000256" key="5">
    <source>
        <dbReference type="ARBA" id="ARBA00022679"/>
    </source>
</evidence>
<dbReference type="AlphaFoldDB" id="A0A830HJK4"/>
<dbReference type="EC" id="2.4.1.18" evidence="4"/>